<dbReference type="Gene3D" id="3.30.70.100">
    <property type="match status" value="1"/>
</dbReference>
<sequence>MIYEIALLPVRRESIESFADAFAKVAPLLARATGYIGHMLAQGVETPEVFHLIVRWQSLDDHRLGFEPSEDHRMFMAGIEEYFSEEPTVYHVEEVLPSGG</sequence>
<evidence type="ECO:0000313" key="2">
    <source>
        <dbReference type="EMBL" id="CAG9167415.1"/>
    </source>
</evidence>
<evidence type="ECO:0000313" key="3">
    <source>
        <dbReference type="Proteomes" id="UP000706525"/>
    </source>
</evidence>
<gene>
    <name evidence="2" type="ORF">LMG32289_01385</name>
</gene>
<reference evidence="2 3" key="1">
    <citation type="submission" date="2021-08" db="EMBL/GenBank/DDBJ databases">
        <authorList>
            <person name="Peeters C."/>
        </authorList>
    </citation>
    <scope>NUCLEOTIDE SEQUENCE [LARGE SCALE GENOMIC DNA]</scope>
    <source>
        <strain evidence="2 3">LMG 32289</strain>
    </source>
</reference>
<feature type="domain" description="ABM" evidence="1">
    <location>
        <begin position="1"/>
        <end position="63"/>
    </location>
</feature>
<organism evidence="2 3">
    <name type="scientific">Cupriavidus pampae</name>
    <dbReference type="NCBI Taxonomy" id="659251"/>
    <lineage>
        <taxon>Bacteria</taxon>
        <taxon>Pseudomonadati</taxon>
        <taxon>Pseudomonadota</taxon>
        <taxon>Betaproteobacteria</taxon>
        <taxon>Burkholderiales</taxon>
        <taxon>Burkholderiaceae</taxon>
        <taxon>Cupriavidus</taxon>
    </lineage>
</organism>
<dbReference type="SUPFAM" id="SSF54909">
    <property type="entry name" value="Dimeric alpha+beta barrel"/>
    <property type="match status" value="1"/>
</dbReference>
<keyword evidence="3" id="KW-1185">Reference proteome</keyword>
<name>A0ABM8WJ27_9BURK</name>
<evidence type="ECO:0000259" key="1">
    <source>
        <dbReference type="Pfam" id="PF03992"/>
    </source>
</evidence>
<dbReference type="EMBL" id="CAJZAG010000002">
    <property type="protein sequence ID" value="CAG9167415.1"/>
    <property type="molecule type" value="Genomic_DNA"/>
</dbReference>
<dbReference type="Proteomes" id="UP000706525">
    <property type="component" value="Unassembled WGS sequence"/>
</dbReference>
<comment type="caution">
    <text evidence="2">The sequence shown here is derived from an EMBL/GenBank/DDBJ whole genome shotgun (WGS) entry which is preliminary data.</text>
</comment>
<dbReference type="Pfam" id="PF03992">
    <property type="entry name" value="ABM"/>
    <property type="match status" value="1"/>
</dbReference>
<dbReference type="InterPro" id="IPR007138">
    <property type="entry name" value="ABM_dom"/>
</dbReference>
<dbReference type="InterPro" id="IPR011008">
    <property type="entry name" value="Dimeric_a/b-barrel"/>
</dbReference>
<protein>
    <recommendedName>
        <fullName evidence="1">ABM domain-containing protein</fullName>
    </recommendedName>
</protein>
<proteinExistence type="predicted"/>
<accession>A0ABM8WJ27</accession>
<dbReference type="RefSeq" id="WP_223983635.1">
    <property type="nucleotide sequence ID" value="NZ_CAJZAG010000002.1"/>
</dbReference>